<dbReference type="Proteomes" id="UP001596086">
    <property type="component" value="Unassembled WGS sequence"/>
</dbReference>
<organism evidence="2 3">
    <name type="scientific">Massilia aerilata</name>
    <dbReference type="NCBI Taxonomy" id="453817"/>
    <lineage>
        <taxon>Bacteria</taxon>
        <taxon>Pseudomonadati</taxon>
        <taxon>Pseudomonadota</taxon>
        <taxon>Betaproteobacteria</taxon>
        <taxon>Burkholderiales</taxon>
        <taxon>Oxalobacteraceae</taxon>
        <taxon>Telluria group</taxon>
        <taxon>Massilia</taxon>
    </lineage>
</organism>
<sequence length="131" mass="14584">MSLRLLPFCATIAIGLGLFSTAQAQGTSTADAALAGYYAVYQNPFVTGLRKELDGYIALKQGKSERWHGRGKTDKAVLERADLEQVDSQYLSSRFTVYELRGFKDSGITPEQIAAMRKSYEKLMLDREHAL</sequence>
<evidence type="ECO:0000313" key="2">
    <source>
        <dbReference type="EMBL" id="MFC5547306.1"/>
    </source>
</evidence>
<feature type="signal peptide" evidence="1">
    <location>
        <begin position="1"/>
        <end position="24"/>
    </location>
</feature>
<name>A0ABW0RR49_9BURK</name>
<comment type="caution">
    <text evidence="2">The sequence shown here is derived from an EMBL/GenBank/DDBJ whole genome shotgun (WGS) entry which is preliminary data.</text>
</comment>
<evidence type="ECO:0000313" key="3">
    <source>
        <dbReference type="Proteomes" id="UP001596086"/>
    </source>
</evidence>
<protein>
    <submittedName>
        <fullName evidence="2">Uncharacterized protein</fullName>
    </submittedName>
</protein>
<evidence type="ECO:0000256" key="1">
    <source>
        <dbReference type="SAM" id="SignalP"/>
    </source>
</evidence>
<reference evidence="3" key="1">
    <citation type="journal article" date="2019" name="Int. J. Syst. Evol. Microbiol.">
        <title>The Global Catalogue of Microorganisms (GCM) 10K type strain sequencing project: providing services to taxonomists for standard genome sequencing and annotation.</title>
        <authorList>
            <consortium name="The Broad Institute Genomics Platform"/>
            <consortium name="The Broad Institute Genome Sequencing Center for Infectious Disease"/>
            <person name="Wu L."/>
            <person name="Ma J."/>
        </authorList>
    </citation>
    <scope>NUCLEOTIDE SEQUENCE [LARGE SCALE GENOMIC DNA]</scope>
    <source>
        <strain evidence="3">CGMCC 4.5798</strain>
    </source>
</reference>
<keyword evidence="3" id="KW-1185">Reference proteome</keyword>
<gene>
    <name evidence="2" type="ORF">ACFPO9_02110</name>
</gene>
<proteinExistence type="predicted"/>
<dbReference type="EMBL" id="JBHSMZ010000001">
    <property type="protein sequence ID" value="MFC5547306.1"/>
    <property type="molecule type" value="Genomic_DNA"/>
</dbReference>
<feature type="chain" id="PRO_5046714001" evidence="1">
    <location>
        <begin position="25"/>
        <end position="131"/>
    </location>
</feature>
<dbReference type="RefSeq" id="WP_379766337.1">
    <property type="nucleotide sequence ID" value="NZ_JBHSMZ010000001.1"/>
</dbReference>
<keyword evidence="1" id="KW-0732">Signal</keyword>
<accession>A0ABW0RR49</accession>